<evidence type="ECO:0000313" key="2">
    <source>
        <dbReference type="EMBL" id="CAD9688027.1"/>
    </source>
</evidence>
<sequence>MMSGNSVAVSSLTGDGMEDFVATVEESLMGLLLPIEVEIPYSNGKEVNLVQEVGHVESIEFRETGTYILARVPAAVANRLKPYYVNPNATENSEQNSAKDLDSDGEEIDWVALGRGRHTAKKM</sequence>
<dbReference type="Pfam" id="PF19275">
    <property type="entry name" value="HflX_C"/>
    <property type="match status" value="1"/>
</dbReference>
<gene>
    <name evidence="2" type="ORF">EANT1437_LOCUS11597</name>
</gene>
<dbReference type="AlphaFoldDB" id="A0A7S2S322"/>
<dbReference type="InterPro" id="IPR045498">
    <property type="entry name" value="HflX_C"/>
</dbReference>
<evidence type="ECO:0000259" key="1">
    <source>
        <dbReference type="Pfam" id="PF19275"/>
    </source>
</evidence>
<feature type="domain" description="HflX C-terminal" evidence="1">
    <location>
        <begin position="3"/>
        <end position="69"/>
    </location>
</feature>
<organism evidence="2">
    <name type="scientific">Eucampia antarctica</name>
    <dbReference type="NCBI Taxonomy" id="49252"/>
    <lineage>
        <taxon>Eukaryota</taxon>
        <taxon>Sar</taxon>
        <taxon>Stramenopiles</taxon>
        <taxon>Ochrophyta</taxon>
        <taxon>Bacillariophyta</taxon>
        <taxon>Mediophyceae</taxon>
        <taxon>Biddulphiophycidae</taxon>
        <taxon>Hemiaulales</taxon>
        <taxon>Hemiaulaceae</taxon>
        <taxon>Eucampia</taxon>
    </lineage>
</organism>
<dbReference type="EMBL" id="HBHI01022551">
    <property type="protein sequence ID" value="CAD9688027.1"/>
    <property type="molecule type" value="Transcribed_RNA"/>
</dbReference>
<proteinExistence type="predicted"/>
<reference evidence="2" key="1">
    <citation type="submission" date="2021-01" db="EMBL/GenBank/DDBJ databases">
        <authorList>
            <person name="Corre E."/>
            <person name="Pelletier E."/>
            <person name="Niang G."/>
            <person name="Scheremetjew M."/>
            <person name="Finn R."/>
            <person name="Kale V."/>
            <person name="Holt S."/>
            <person name="Cochrane G."/>
            <person name="Meng A."/>
            <person name="Brown T."/>
            <person name="Cohen L."/>
        </authorList>
    </citation>
    <scope>NUCLEOTIDE SEQUENCE</scope>
    <source>
        <strain evidence="2">CCMP1452</strain>
    </source>
</reference>
<name>A0A7S2S322_9STRA</name>
<protein>
    <recommendedName>
        <fullName evidence="1">HflX C-terminal domain-containing protein</fullName>
    </recommendedName>
</protein>
<accession>A0A7S2S322</accession>